<dbReference type="SUPFAM" id="SSF55856">
    <property type="entry name" value="Cytochrome b5-like heme/steroid binding domain"/>
    <property type="match status" value="1"/>
</dbReference>
<dbReference type="PANTHER" id="PTHR10578:SF148">
    <property type="entry name" value="L-LACTATE DEHYDROGENASE (CYTOCHROME)"/>
    <property type="match status" value="1"/>
</dbReference>
<evidence type="ECO:0000256" key="16">
    <source>
        <dbReference type="ARBA" id="ARBA00061589"/>
    </source>
</evidence>
<name>A0A9P9IK36_9HYPO</name>
<keyword evidence="6 22" id="KW-0349">Heme</keyword>
<dbReference type="Proteomes" id="UP000717696">
    <property type="component" value="Unassembled WGS sequence"/>
</dbReference>
<evidence type="ECO:0000256" key="2">
    <source>
        <dbReference type="ARBA" id="ARBA00001970"/>
    </source>
</evidence>
<keyword evidence="8" id="KW-0288">FMN</keyword>
<evidence type="ECO:0000256" key="15">
    <source>
        <dbReference type="ARBA" id="ARBA00061137"/>
    </source>
</evidence>
<dbReference type="Gene3D" id="3.20.20.70">
    <property type="entry name" value="Aldolase class I"/>
    <property type="match status" value="1"/>
</dbReference>
<keyword evidence="7" id="KW-0285">Flavoprotein</keyword>
<evidence type="ECO:0000256" key="14">
    <source>
        <dbReference type="ARBA" id="ARBA00052399"/>
    </source>
</evidence>
<comment type="catalytic activity">
    <reaction evidence="14">
        <text>(S)-lactate + 2 Fe(III)-[cytochrome c] = 2 Fe(II)-[cytochrome c] + pyruvate + 2 H(+)</text>
        <dbReference type="Rhea" id="RHEA:19909"/>
        <dbReference type="Rhea" id="RHEA-COMP:10350"/>
        <dbReference type="Rhea" id="RHEA-COMP:14399"/>
        <dbReference type="ChEBI" id="CHEBI:15361"/>
        <dbReference type="ChEBI" id="CHEBI:15378"/>
        <dbReference type="ChEBI" id="CHEBI:16651"/>
        <dbReference type="ChEBI" id="CHEBI:29033"/>
        <dbReference type="ChEBI" id="CHEBI:29034"/>
        <dbReference type="EC" id="1.1.2.3"/>
    </reaction>
    <physiologicalReaction direction="left-to-right" evidence="14">
        <dbReference type="Rhea" id="RHEA:19910"/>
    </physiologicalReaction>
</comment>
<feature type="region of interest" description="Disordered" evidence="23">
    <location>
        <begin position="276"/>
        <end position="295"/>
    </location>
</feature>
<dbReference type="PROSITE" id="PS00557">
    <property type="entry name" value="FMN_HYDROXY_ACID_DH_1"/>
    <property type="match status" value="1"/>
</dbReference>
<dbReference type="SMART" id="SM01117">
    <property type="entry name" value="Cyt-b5"/>
    <property type="match status" value="1"/>
</dbReference>
<dbReference type="InterPro" id="IPR037396">
    <property type="entry name" value="FMN_HAD"/>
</dbReference>
<dbReference type="GO" id="GO:0004460">
    <property type="term" value="F:L-lactate dehydrogenase (cytochrome) activity"/>
    <property type="evidence" value="ECO:0007669"/>
    <property type="project" value="UniProtKB-EC"/>
</dbReference>
<evidence type="ECO:0000256" key="9">
    <source>
        <dbReference type="ARBA" id="ARBA00022723"/>
    </source>
</evidence>
<evidence type="ECO:0000256" key="20">
    <source>
        <dbReference type="ARBA" id="ARBA00078774"/>
    </source>
</evidence>
<comment type="subcellular location">
    <subcellularLocation>
        <location evidence="3">Mitochondrion intermembrane space</location>
    </subcellularLocation>
</comment>
<evidence type="ECO:0000256" key="13">
    <source>
        <dbReference type="ARBA" id="ARBA00023128"/>
    </source>
</evidence>
<evidence type="ECO:0000256" key="1">
    <source>
        <dbReference type="ARBA" id="ARBA00001917"/>
    </source>
</evidence>
<dbReference type="OrthoDB" id="1925334at2759"/>
<sequence>MVFKESEVAEHNNAESCWVTIHGKAYDMTEFLPDHPGGPESILQYAGRDVTAVFDPIHPSDTLDKYLDPSKHLGPVIMSANTQTIEEAPEELERQDRIAHKPLLSQCYNLFDFEAVARRVLPKATWAYYSSAADNEITVQENQRVFHRIWFRPRVLIDVEHVDVSTTMLGTKTSIPIYVTATALNKLAHPEGELIFTRASHNYNIIQMIPTLSSRTFDEIIDARADDQIQWLQLYVNRDREVTKKIVQHAEQRGCKGLFITVDNPQVGRRERDLRSKYNEQTNGQETGGFSPNRGTTSLLDPSLSWADISWFQSITSMPIVLKGVQRVEDVLKAVEYGCQGVILSNHGGRQLDFARSPIEVLAETMPVLRERGLENKIEVYVDGGVRRGTDILKALCLGARGVGIGRPFLYAMGAYGQPGVERAMQLLKDELETDMRLIGCNRIDELHPGLLSVKSLPDHSTHYEDGLSAAVYRPLEVVPQREKAKL</sequence>
<evidence type="ECO:0000259" key="25">
    <source>
        <dbReference type="PROSITE" id="PS51349"/>
    </source>
</evidence>
<evidence type="ECO:0000256" key="17">
    <source>
        <dbReference type="ARBA" id="ARBA00066458"/>
    </source>
</evidence>
<organism evidence="26 27">
    <name type="scientific">Dactylonectria estremocensis</name>
    <dbReference type="NCBI Taxonomy" id="1079267"/>
    <lineage>
        <taxon>Eukaryota</taxon>
        <taxon>Fungi</taxon>
        <taxon>Dikarya</taxon>
        <taxon>Ascomycota</taxon>
        <taxon>Pezizomycotina</taxon>
        <taxon>Sordariomycetes</taxon>
        <taxon>Hypocreomycetidae</taxon>
        <taxon>Hypocreales</taxon>
        <taxon>Nectriaceae</taxon>
        <taxon>Dactylonectria</taxon>
    </lineage>
</organism>
<dbReference type="InterPro" id="IPR037458">
    <property type="entry name" value="L-MDH/L-LDH_FMN-bd"/>
</dbReference>
<dbReference type="Pfam" id="PF00173">
    <property type="entry name" value="Cyt-b5"/>
    <property type="match status" value="1"/>
</dbReference>
<dbReference type="EC" id="1.1.2.3" evidence="17"/>
<keyword evidence="13" id="KW-0496">Mitochondrion</keyword>
<keyword evidence="10" id="KW-0809">Transit peptide</keyword>
<accession>A0A9P9IK36</accession>
<gene>
    <name evidence="26" type="ORF">B0J13DRAFT_612384</name>
</gene>
<evidence type="ECO:0000256" key="11">
    <source>
        <dbReference type="ARBA" id="ARBA00023002"/>
    </source>
</evidence>
<keyword evidence="27" id="KW-1185">Reference proteome</keyword>
<comment type="similarity">
    <text evidence="22">Belongs to the cytochrome b5 family.</text>
</comment>
<evidence type="ECO:0000256" key="19">
    <source>
        <dbReference type="ARBA" id="ARBA00075949"/>
    </source>
</evidence>
<evidence type="ECO:0000256" key="18">
    <source>
        <dbReference type="ARBA" id="ARBA00068515"/>
    </source>
</evidence>
<dbReference type="GO" id="GO:0046872">
    <property type="term" value="F:metal ion binding"/>
    <property type="evidence" value="ECO:0007669"/>
    <property type="project" value="UniProtKB-UniRule"/>
</dbReference>
<dbReference type="PROSITE" id="PS50255">
    <property type="entry name" value="CYTOCHROME_B5_2"/>
    <property type="match status" value="1"/>
</dbReference>
<evidence type="ECO:0000256" key="8">
    <source>
        <dbReference type="ARBA" id="ARBA00022643"/>
    </source>
</evidence>
<keyword evidence="11" id="KW-0560">Oxidoreductase</keyword>
<dbReference type="InterPro" id="IPR036400">
    <property type="entry name" value="Cyt_B5-like_heme/steroid_sf"/>
</dbReference>
<keyword evidence="12 22" id="KW-0408">Iron</keyword>
<evidence type="ECO:0000256" key="3">
    <source>
        <dbReference type="ARBA" id="ARBA00004569"/>
    </source>
</evidence>
<comment type="caution">
    <text evidence="26">The sequence shown here is derived from an EMBL/GenBank/DDBJ whole genome shotgun (WGS) entry which is preliminary data.</text>
</comment>
<dbReference type="PRINTS" id="PR00363">
    <property type="entry name" value="CYTOCHROMEB5"/>
</dbReference>
<dbReference type="PROSITE" id="PS00191">
    <property type="entry name" value="CYTOCHROME_B5_1"/>
    <property type="match status" value="1"/>
</dbReference>
<dbReference type="PROSITE" id="PS51349">
    <property type="entry name" value="FMN_HYDROXY_ACID_DH_2"/>
    <property type="match status" value="1"/>
</dbReference>
<dbReference type="GO" id="GO:0005758">
    <property type="term" value="C:mitochondrial intermembrane space"/>
    <property type="evidence" value="ECO:0007669"/>
    <property type="project" value="UniProtKB-SubCell"/>
</dbReference>
<dbReference type="PANTHER" id="PTHR10578">
    <property type="entry name" value="S -2-HYDROXY-ACID OXIDASE-RELATED"/>
    <property type="match status" value="1"/>
</dbReference>
<dbReference type="EMBL" id="JAGMUU010000026">
    <property type="protein sequence ID" value="KAH7122165.1"/>
    <property type="molecule type" value="Genomic_DNA"/>
</dbReference>
<evidence type="ECO:0000256" key="22">
    <source>
        <dbReference type="RuleBase" id="RU362121"/>
    </source>
</evidence>
<dbReference type="AlphaFoldDB" id="A0A9P9IK36"/>
<evidence type="ECO:0000256" key="12">
    <source>
        <dbReference type="ARBA" id="ARBA00023004"/>
    </source>
</evidence>
<protein>
    <recommendedName>
        <fullName evidence="18">L-lactate dehydrogenase (cytochrome)</fullName>
        <ecNumber evidence="17">1.1.2.3</ecNumber>
    </recommendedName>
    <alternativeName>
        <fullName evidence="20">Cytochrome b2</fullName>
    </alternativeName>
    <alternativeName>
        <fullName evidence="19">Flavocytochrome b2</fullName>
    </alternativeName>
    <alternativeName>
        <fullName evidence="21">L-lactate ferricytochrome c oxidoreductase</fullName>
    </alternativeName>
</protein>
<feature type="compositionally biased region" description="Polar residues" evidence="23">
    <location>
        <begin position="279"/>
        <end position="295"/>
    </location>
</feature>
<dbReference type="InterPro" id="IPR013785">
    <property type="entry name" value="Aldolase_TIM"/>
</dbReference>
<keyword evidence="9 22" id="KW-0479">Metal-binding</keyword>
<evidence type="ECO:0000256" key="5">
    <source>
        <dbReference type="ARBA" id="ARBA00022448"/>
    </source>
</evidence>
<evidence type="ECO:0000256" key="6">
    <source>
        <dbReference type="ARBA" id="ARBA00022617"/>
    </source>
</evidence>
<evidence type="ECO:0000313" key="27">
    <source>
        <dbReference type="Proteomes" id="UP000717696"/>
    </source>
</evidence>
<evidence type="ECO:0000313" key="26">
    <source>
        <dbReference type="EMBL" id="KAH7122165.1"/>
    </source>
</evidence>
<evidence type="ECO:0000256" key="10">
    <source>
        <dbReference type="ARBA" id="ARBA00022946"/>
    </source>
</evidence>
<dbReference type="InterPro" id="IPR001199">
    <property type="entry name" value="Cyt_B5-like_heme/steroid-bd"/>
</dbReference>
<reference evidence="26" key="1">
    <citation type="journal article" date="2021" name="Nat. Commun.">
        <title>Genetic determinants of endophytism in the Arabidopsis root mycobiome.</title>
        <authorList>
            <person name="Mesny F."/>
            <person name="Miyauchi S."/>
            <person name="Thiergart T."/>
            <person name="Pickel B."/>
            <person name="Atanasova L."/>
            <person name="Karlsson M."/>
            <person name="Huettel B."/>
            <person name="Barry K.W."/>
            <person name="Haridas S."/>
            <person name="Chen C."/>
            <person name="Bauer D."/>
            <person name="Andreopoulos W."/>
            <person name="Pangilinan J."/>
            <person name="LaButti K."/>
            <person name="Riley R."/>
            <person name="Lipzen A."/>
            <person name="Clum A."/>
            <person name="Drula E."/>
            <person name="Henrissat B."/>
            <person name="Kohler A."/>
            <person name="Grigoriev I.V."/>
            <person name="Martin F.M."/>
            <person name="Hacquard S."/>
        </authorList>
    </citation>
    <scope>NUCLEOTIDE SEQUENCE</scope>
    <source>
        <strain evidence="26">MPI-CAGE-AT-0021</strain>
    </source>
</reference>
<dbReference type="CDD" id="cd02922">
    <property type="entry name" value="FCB2_FMN"/>
    <property type="match status" value="1"/>
</dbReference>
<dbReference type="FunFam" id="3.10.120.10:FF:000009">
    <property type="entry name" value="Cytochrome b2, mitochondrial, putative"/>
    <property type="match status" value="1"/>
</dbReference>
<evidence type="ECO:0000259" key="24">
    <source>
        <dbReference type="PROSITE" id="PS50255"/>
    </source>
</evidence>
<evidence type="ECO:0000256" key="4">
    <source>
        <dbReference type="ARBA" id="ARBA00011881"/>
    </source>
</evidence>
<evidence type="ECO:0000256" key="21">
    <source>
        <dbReference type="ARBA" id="ARBA00078938"/>
    </source>
</evidence>
<dbReference type="SUPFAM" id="SSF51395">
    <property type="entry name" value="FMN-linked oxidoreductases"/>
    <property type="match status" value="1"/>
</dbReference>
<dbReference type="InterPro" id="IPR000262">
    <property type="entry name" value="FMN-dep_DH"/>
</dbReference>
<feature type="domain" description="FMN hydroxy acid dehydrogenase" evidence="25">
    <location>
        <begin position="102"/>
        <end position="457"/>
    </location>
</feature>
<comment type="similarity">
    <text evidence="16">In the N-terminal section; belongs to the cytochrome b5 family.</text>
</comment>
<evidence type="ECO:0000256" key="23">
    <source>
        <dbReference type="SAM" id="MobiDB-lite"/>
    </source>
</evidence>
<dbReference type="GO" id="GO:0020037">
    <property type="term" value="F:heme binding"/>
    <property type="evidence" value="ECO:0007669"/>
    <property type="project" value="UniProtKB-UniRule"/>
</dbReference>
<dbReference type="FunFam" id="3.20.20.70:FF:000062">
    <property type="entry name" value="Cytochrome b2, mitochondrial, putative"/>
    <property type="match status" value="1"/>
</dbReference>
<dbReference type="Pfam" id="PF01070">
    <property type="entry name" value="FMN_dh"/>
    <property type="match status" value="1"/>
</dbReference>
<comment type="similarity">
    <text evidence="15">In the C-terminal section; belongs to the FMN-dependent alpha-hydroxy acid dehydrogenase family.</text>
</comment>
<keyword evidence="5" id="KW-0813">Transport</keyword>
<proteinExistence type="inferred from homology"/>
<evidence type="ECO:0000256" key="7">
    <source>
        <dbReference type="ARBA" id="ARBA00022630"/>
    </source>
</evidence>
<dbReference type="InterPro" id="IPR018506">
    <property type="entry name" value="Cyt_B5_heme-BS"/>
</dbReference>
<dbReference type="Gene3D" id="3.10.120.10">
    <property type="entry name" value="Cytochrome b5-like heme/steroid binding domain"/>
    <property type="match status" value="1"/>
</dbReference>
<comment type="cofactor">
    <cofactor evidence="2">
        <name>heme b</name>
        <dbReference type="ChEBI" id="CHEBI:60344"/>
    </cofactor>
</comment>
<dbReference type="GO" id="GO:0006089">
    <property type="term" value="P:lactate metabolic process"/>
    <property type="evidence" value="ECO:0007669"/>
    <property type="project" value="TreeGrafter"/>
</dbReference>
<dbReference type="InterPro" id="IPR008259">
    <property type="entry name" value="FMN_hydac_DH_AS"/>
</dbReference>
<feature type="domain" description="Cytochrome b5 heme-binding" evidence="24">
    <location>
        <begin position="1"/>
        <end position="77"/>
    </location>
</feature>
<comment type="subunit">
    <text evidence="4">Homotetramer.</text>
</comment>
<comment type="cofactor">
    <cofactor evidence="1">
        <name>FMN</name>
        <dbReference type="ChEBI" id="CHEBI:58210"/>
    </cofactor>
</comment>